<evidence type="ECO:0000256" key="1">
    <source>
        <dbReference type="SAM" id="Phobius"/>
    </source>
</evidence>
<keyword evidence="3" id="KW-1185">Reference proteome</keyword>
<dbReference type="Proteomes" id="UP000054279">
    <property type="component" value="Unassembled WGS sequence"/>
</dbReference>
<accession>A0A0C9VW78</accession>
<evidence type="ECO:0000313" key="2">
    <source>
        <dbReference type="EMBL" id="KIJ42970.1"/>
    </source>
</evidence>
<organism evidence="2 3">
    <name type="scientific">Sphaerobolus stellatus (strain SS14)</name>
    <dbReference type="NCBI Taxonomy" id="990650"/>
    <lineage>
        <taxon>Eukaryota</taxon>
        <taxon>Fungi</taxon>
        <taxon>Dikarya</taxon>
        <taxon>Basidiomycota</taxon>
        <taxon>Agaricomycotina</taxon>
        <taxon>Agaricomycetes</taxon>
        <taxon>Phallomycetidae</taxon>
        <taxon>Geastrales</taxon>
        <taxon>Sphaerobolaceae</taxon>
        <taxon>Sphaerobolus</taxon>
    </lineage>
</organism>
<keyword evidence="1" id="KW-1133">Transmembrane helix</keyword>
<keyword evidence="1" id="KW-0472">Membrane</keyword>
<sequence length="93" mass="10564">MSDEVKTLIEPALSVYLGAISVAFPLYQSLMLEFFIATSISAILVAVTIAQGTFYYRNYNGDSKLIKYFVSSRQLIGILIRFTSWFRFSPLSY</sequence>
<reference evidence="2 3" key="1">
    <citation type="submission" date="2014-06" db="EMBL/GenBank/DDBJ databases">
        <title>Evolutionary Origins and Diversification of the Mycorrhizal Mutualists.</title>
        <authorList>
            <consortium name="DOE Joint Genome Institute"/>
            <consortium name="Mycorrhizal Genomics Consortium"/>
            <person name="Kohler A."/>
            <person name="Kuo A."/>
            <person name="Nagy L.G."/>
            <person name="Floudas D."/>
            <person name="Copeland A."/>
            <person name="Barry K.W."/>
            <person name="Cichocki N."/>
            <person name="Veneault-Fourrey C."/>
            <person name="LaButti K."/>
            <person name="Lindquist E.A."/>
            <person name="Lipzen A."/>
            <person name="Lundell T."/>
            <person name="Morin E."/>
            <person name="Murat C."/>
            <person name="Riley R."/>
            <person name="Ohm R."/>
            <person name="Sun H."/>
            <person name="Tunlid A."/>
            <person name="Henrissat B."/>
            <person name="Grigoriev I.V."/>
            <person name="Hibbett D.S."/>
            <person name="Martin F."/>
        </authorList>
    </citation>
    <scope>NUCLEOTIDE SEQUENCE [LARGE SCALE GENOMIC DNA]</scope>
    <source>
        <strain evidence="2 3">SS14</strain>
    </source>
</reference>
<name>A0A0C9VW78_SPHS4</name>
<dbReference type="EMBL" id="KN837126">
    <property type="protein sequence ID" value="KIJ42970.1"/>
    <property type="molecule type" value="Genomic_DNA"/>
</dbReference>
<evidence type="ECO:0000313" key="3">
    <source>
        <dbReference type="Proteomes" id="UP000054279"/>
    </source>
</evidence>
<feature type="transmembrane region" description="Helical" evidence="1">
    <location>
        <begin position="12"/>
        <end position="28"/>
    </location>
</feature>
<keyword evidence="1" id="KW-0812">Transmembrane</keyword>
<feature type="transmembrane region" description="Helical" evidence="1">
    <location>
        <begin position="34"/>
        <end position="56"/>
    </location>
</feature>
<protein>
    <submittedName>
        <fullName evidence="2">Uncharacterized protein</fullName>
    </submittedName>
</protein>
<dbReference type="AlphaFoldDB" id="A0A0C9VW78"/>
<gene>
    <name evidence="2" type="ORF">M422DRAFT_31081</name>
</gene>
<dbReference type="HOGENOM" id="CLU_2607557_0_0_1"/>
<proteinExistence type="predicted"/>